<keyword evidence="1" id="KW-0812">Transmembrane</keyword>
<dbReference type="AlphaFoldDB" id="A0A9N8DIW7"/>
<keyword evidence="3" id="KW-1185">Reference proteome</keyword>
<sequence>MPDIEAPAPSEATPLVTKAEGAGDIEEGGELDLDSRLLKPVKDGSIMEIVVGILAAITFAASAAILILHHGILVVVSGVFGVGLAPYAAFQQTKITHATAMKQTNEFFQKQLNILKALNNQLIGQVADMTKSIDSLEDMEKTLEVVQSMRGDCQQGLEEILKTEREIAAKTKSNVKNDLLGNIMEISLNCDLDGDMKMSDDEVEAVIQKIEGINGVDVREEKFRAMIENHGRDILSLMDVAKNLLSDDIPDEDKLFVYLN</sequence>
<keyword evidence="1" id="KW-1133">Transmembrane helix</keyword>
<organism evidence="2 3">
    <name type="scientific">Seminavis robusta</name>
    <dbReference type="NCBI Taxonomy" id="568900"/>
    <lineage>
        <taxon>Eukaryota</taxon>
        <taxon>Sar</taxon>
        <taxon>Stramenopiles</taxon>
        <taxon>Ochrophyta</taxon>
        <taxon>Bacillariophyta</taxon>
        <taxon>Bacillariophyceae</taxon>
        <taxon>Bacillariophycidae</taxon>
        <taxon>Naviculales</taxon>
        <taxon>Naviculaceae</taxon>
        <taxon>Seminavis</taxon>
    </lineage>
</organism>
<reference evidence="2" key="1">
    <citation type="submission" date="2020-06" db="EMBL/GenBank/DDBJ databases">
        <authorList>
            <consortium name="Plant Systems Biology data submission"/>
        </authorList>
    </citation>
    <scope>NUCLEOTIDE SEQUENCE</scope>
    <source>
        <strain evidence="2">D6</strain>
    </source>
</reference>
<accession>A0A9N8DIW7</accession>
<gene>
    <name evidence="2" type="ORF">SEMRO_110_G054790.1</name>
</gene>
<dbReference type="Proteomes" id="UP001153069">
    <property type="component" value="Unassembled WGS sequence"/>
</dbReference>
<comment type="caution">
    <text evidence="2">The sequence shown here is derived from an EMBL/GenBank/DDBJ whole genome shotgun (WGS) entry which is preliminary data.</text>
</comment>
<feature type="transmembrane region" description="Helical" evidence="1">
    <location>
        <begin position="46"/>
        <end position="66"/>
    </location>
</feature>
<protein>
    <submittedName>
        <fullName evidence="2">Uncharacterized protein</fullName>
    </submittedName>
</protein>
<feature type="transmembrane region" description="Helical" evidence="1">
    <location>
        <begin position="72"/>
        <end position="90"/>
    </location>
</feature>
<keyword evidence="1" id="KW-0472">Membrane</keyword>
<proteinExistence type="predicted"/>
<evidence type="ECO:0000313" key="3">
    <source>
        <dbReference type="Proteomes" id="UP001153069"/>
    </source>
</evidence>
<evidence type="ECO:0000313" key="2">
    <source>
        <dbReference type="EMBL" id="CAB9501481.1"/>
    </source>
</evidence>
<dbReference type="OrthoDB" id="48980at2759"/>
<dbReference type="EMBL" id="CAICTM010000109">
    <property type="protein sequence ID" value="CAB9501481.1"/>
    <property type="molecule type" value="Genomic_DNA"/>
</dbReference>
<evidence type="ECO:0000256" key="1">
    <source>
        <dbReference type="SAM" id="Phobius"/>
    </source>
</evidence>
<name>A0A9N8DIW7_9STRA</name>